<dbReference type="AlphaFoldDB" id="A0A6G1LC66"/>
<name>A0A6G1LC66_9PEZI</name>
<keyword evidence="2" id="KW-1185">Reference proteome</keyword>
<reference evidence="1" key="1">
    <citation type="journal article" date="2020" name="Stud. Mycol.">
        <title>101 Dothideomycetes genomes: a test case for predicting lifestyles and emergence of pathogens.</title>
        <authorList>
            <person name="Haridas S."/>
            <person name="Albert R."/>
            <person name="Binder M."/>
            <person name="Bloem J."/>
            <person name="Labutti K."/>
            <person name="Salamov A."/>
            <person name="Andreopoulos B."/>
            <person name="Baker S."/>
            <person name="Barry K."/>
            <person name="Bills G."/>
            <person name="Bluhm B."/>
            <person name="Cannon C."/>
            <person name="Castanera R."/>
            <person name="Culley D."/>
            <person name="Daum C."/>
            <person name="Ezra D."/>
            <person name="Gonzalez J."/>
            <person name="Henrissat B."/>
            <person name="Kuo A."/>
            <person name="Liang C."/>
            <person name="Lipzen A."/>
            <person name="Lutzoni F."/>
            <person name="Magnuson J."/>
            <person name="Mondo S."/>
            <person name="Nolan M."/>
            <person name="Ohm R."/>
            <person name="Pangilinan J."/>
            <person name="Park H.-J."/>
            <person name="Ramirez L."/>
            <person name="Alfaro M."/>
            <person name="Sun H."/>
            <person name="Tritt A."/>
            <person name="Yoshinaga Y."/>
            <person name="Zwiers L.-H."/>
            <person name="Turgeon B."/>
            <person name="Goodwin S."/>
            <person name="Spatafora J."/>
            <person name="Crous P."/>
            <person name="Grigoriev I."/>
        </authorList>
    </citation>
    <scope>NUCLEOTIDE SEQUENCE</scope>
    <source>
        <strain evidence="1">CBS 116005</strain>
    </source>
</reference>
<protein>
    <submittedName>
        <fullName evidence="1">Uncharacterized protein</fullName>
    </submittedName>
</protein>
<dbReference type="Proteomes" id="UP000799436">
    <property type="component" value="Unassembled WGS sequence"/>
</dbReference>
<organism evidence="1 2">
    <name type="scientific">Teratosphaeria nubilosa</name>
    <dbReference type="NCBI Taxonomy" id="161662"/>
    <lineage>
        <taxon>Eukaryota</taxon>
        <taxon>Fungi</taxon>
        <taxon>Dikarya</taxon>
        <taxon>Ascomycota</taxon>
        <taxon>Pezizomycotina</taxon>
        <taxon>Dothideomycetes</taxon>
        <taxon>Dothideomycetidae</taxon>
        <taxon>Mycosphaerellales</taxon>
        <taxon>Teratosphaeriaceae</taxon>
        <taxon>Teratosphaeria</taxon>
    </lineage>
</organism>
<sequence>MHLLSSAGVWLPTHPRSRTGILDLLRMRVLAAPTHFTRAPSCGDTELNSNTSCYRRRLERCWARHSTGHQS</sequence>
<accession>A0A6G1LC66</accession>
<evidence type="ECO:0000313" key="2">
    <source>
        <dbReference type="Proteomes" id="UP000799436"/>
    </source>
</evidence>
<gene>
    <name evidence="1" type="ORF">EJ03DRAFT_326559</name>
</gene>
<dbReference type="EMBL" id="ML995826">
    <property type="protein sequence ID" value="KAF2770436.1"/>
    <property type="molecule type" value="Genomic_DNA"/>
</dbReference>
<proteinExistence type="predicted"/>
<evidence type="ECO:0000313" key="1">
    <source>
        <dbReference type="EMBL" id="KAF2770436.1"/>
    </source>
</evidence>